<feature type="transmembrane region" description="Helical" evidence="10">
    <location>
        <begin position="153"/>
        <end position="176"/>
    </location>
</feature>
<keyword evidence="3 10" id="KW-0812">Transmembrane</keyword>
<feature type="transmembrane region" description="Helical" evidence="10">
    <location>
        <begin position="333"/>
        <end position="354"/>
    </location>
</feature>
<name>A0A5P2G1Y4_9BACT</name>
<gene>
    <name evidence="12" type="ORF">E0W69_008715</name>
</gene>
<evidence type="ECO:0000256" key="3">
    <source>
        <dbReference type="ARBA" id="ARBA00022692"/>
    </source>
</evidence>
<dbReference type="SUPFAM" id="SSF52833">
    <property type="entry name" value="Thioredoxin-like"/>
    <property type="match status" value="1"/>
</dbReference>
<dbReference type="SMART" id="SM00756">
    <property type="entry name" value="VKc"/>
    <property type="match status" value="1"/>
</dbReference>
<keyword evidence="4" id="KW-0874">Quinone</keyword>
<dbReference type="Proteomes" id="UP000292424">
    <property type="component" value="Chromosome"/>
</dbReference>
<dbReference type="Pfam" id="PF13462">
    <property type="entry name" value="Thioredoxin_4"/>
    <property type="match status" value="1"/>
</dbReference>
<feature type="transmembrane region" description="Helical" evidence="10">
    <location>
        <begin position="237"/>
        <end position="259"/>
    </location>
</feature>
<dbReference type="Gene3D" id="3.90.70.10">
    <property type="entry name" value="Cysteine proteinases"/>
    <property type="match status" value="1"/>
</dbReference>
<evidence type="ECO:0000259" key="11">
    <source>
        <dbReference type="PROSITE" id="PS50990"/>
    </source>
</evidence>
<evidence type="ECO:0000313" key="12">
    <source>
        <dbReference type="EMBL" id="QES88728.1"/>
    </source>
</evidence>
<dbReference type="Gene3D" id="1.20.1440.130">
    <property type="entry name" value="VKOR domain"/>
    <property type="match status" value="1"/>
</dbReference>
<comment type="similarity">
    <text evidence="2">Belongs to the VKOR family.</text>
</comment>
<dbReference type="InterPro" id="IPR005074">
    <property type="entry name" value="Peptidase_C39"/>
</dbReference>
<evidence type="ECO:0000256" key="5">
    <source>
        <dbReference type="ARBA" id="ARBA00022989"/>
    </source>
</evidence>
<comment type="subcellular location">
    <subcellularLocation>
        <location evidence="1">Membrane</location>
        <topology evidence="1">Multi-pass membrane protein</topology>
    </subcellularLocation>
</comment>
<dbReference type="GO" id="GO:0005524">
    <property type="term" value="F:ATP binding"/>
    <property type="evidence" value="ECO:0007669"/>
    <property type="project" value="InterPro"/>
</dbReference>
<dbReference type="GO" id="GO:0008233">
    <property type="term" value="F:peptidase activity"/>
    <property type="evidence" value="ECO:0007669"/>
    <property type="project" value="InterPro"/>
</dbReference>
<dbReference type="KEGG" id="arac:E0W69_008715"/>
<evidence type="ECO:0000256" key="9">
    <source>
        <dbReference type="ARBA" id="ARBA00023284"/>
    </source>
</evidence>
<dbReference type="GO" id="GO:0048038">
    <property type="term" value="F:quinone binding"/>
    <property type="evidence" value="ECO:0007669"/>
    <property type="project" value="UniProtKB-KW"/>
</dbReference>
<dbReference type="InterPro" id="IPR036249">
    <property type="entry name" value="Thioredoxin-like_sf"/>
</dbReference>
<dbReference type="GO" id="GO:0016491">
    <property type="term" value="F:oxidoreductase activity"/>
    <property type="evidence" value="ECO:0007669"/>
    <property type="project" value="UniProtKB-KW"/>
</dbReference>
<evidence type="ECO:0000256" key="4">
    <source>
        <dbReference type="ARBA" id="ARBA00022719"/>
    </source>
</evidence>
<evidence type="ECO:0000256" key="7">
    <source>
        <dbReference type="ARBA" id="ARBA00023136"/>
    </source>
</evidence>
<feature type="transmembrane region" description="Helical" evidence="10">
    <location>
        <begin position="265"/>
        <end position="284"/>
    </location>
</feature>
<evidence type="ECO:0000256" key="1">
    <source>
        <dbReference type="ARBA" id="ARBA00004141"/>
    </source>
</evidence>
<keyword evidence="8" id="KW-1015">Disulfide bond</keyword>
<dbReference type="InterPro" id="IPR012336">
    <property type="entry name" value="Thioredoxin-like_fold"/>
</dbReference>
<accession>A0A5P2G1Y4</accession>
<evidence type="ECO:0000256" key="2">
    <source>
        <dbReference type="ARBA" id="ARBA00006214"/>
    </source>
</evidence>
<protein>
    <submittedName>
        <fullName evidence="12">Thioredoxin domain-containing protein</fullName>
    </submittedName>
</protein>
<dbReference type="GO" id="GO:0016020">
    <property type="term" value="C:membrane"/>
    <property type="evidence" value="ECO:0007669"/>
    <property type="project" value="UniProtKB-SubCell"/>
</dbReference>
<keyword evidence="9" id="KW-0676">Redox-active center</keyword>
<evidence type="ECO:0000256" key="8">
    <source>
        <dbReference type="ARBA" id="ARBA00023157"/>
    </source>
</evidence>
<feature type="domain" description="Peptidase C39" evidence="11">
    <location>
        <begin position="16"/>
        <end position="131"/>
    </location>
</feature>
<evidence type="ECO:0000256" key="6">
    <source>
        <dbReference type="ARBA" id="ARBA00023002"/>
    </source>
</evidence>
<keyword evidence="5 10" id="KW-1133">Transmembrane helix</keyword>
<dbReference type="RefSeq" id="WP_131329695.1">
    <property type="nucleotide sequence ID" value="NZ_CP044016.1"/>
</dbReference>
<dbReference type="InterPro" id="IPR038354">
    <property type="entry name" value="VKOR_sf"/>
</dbReference>
<feature type="transmembrane region" description="Helical" evidence="10">
    <location>
        <begin position="296"/>
        <end position="321"/>
    </location>
</feature>
<dbReference type="InterPro" id="IPR012932">
    <property type="entry name" value="VKOR"/>
</dbReference>
<dbReference type="OrthoDB" id="1100563at2"/>
<dbReference type="Pfam" id="PF03412">
    <property type="entry name" value="Peptidase_C39"/>
    <property type="match status" value="1"/>
</dbReference>
<keyword evidence="13" id="KW-1185">Reference proteome</keyword>
<dbReference type="Gene3D" id="3.40.30.10">
    <property type="entry name" value="Glutaredoxin"/>
    <property type="match status" value="1"/>
</dbReference>
<sequence length="545" mass="61500">MINLFRNLISTMYNCEESVYYLCQRLNIPITQTSLQKQLEEHPDYPSLLAVSDVLSNNGVENFAINTDTKMLKDFPLPFIVQIKINHENLFAVITNIVNNKITFFDTQKYKQTTLSYNQFKEIFTGYILLSEKGENSGEIDYHKKLKEEKRNVLTKLFIISTVPFLTILACTICFITNKLNAIVSIIYTLLALAGTSVGGLLLWYEVDKHNPTLQQICTGSSKTNCNAILNSDASKIFGISWSVIGFTYFAGSLISMLVSGIYNIPVLFLLAWLNVLALPYIAFSLYYQKKIAKQWCVLCLTVQAILALQFTVSLCGNFLSVDGLHTIESINILSIMISFAIPFLIVSLLLPALRQAKENKQNKNELQRLKHNPQIFEALLAKQKPIIESTHELGILLGNPNATHKLIKVCNPYCSPCANAHSTIEDLLENNPDLQVQIIYTATDDEKDIKSPPVKHLLAIASSSNSQTIKKALDDWYLVEKKDYAVFAAKYPMNGELKLQANKVKAMRDWCNKTGITFTPTFFVNGYQLPQQYTVADLKYFLSV</sequence>
<dbReference type="Pfam" id="PF07884">
    <property type="entry name" value="VKOR"/>
    <property type="match status" value="1"/>
</dbReference>
<proteinExistence type="inferred from homology"/>
<dbReference type="CDD" id="cd02972">
    <property type="entry name" value="DsbA_family"/>
    <property type="match status" value="1"/>
</dbReference>
<evidence type="ECO:0000256" key="10">
    <source>
        <dbReference type="SAM" id="Phobius"/>
    </source>
</evidence>
<reference evidence="12 13" key="1">
    <citation type="submission" date="2019-09" db="EMBL/GenBank/DDBJ databases">
        <title>Complete genome sequence of Arachidicoccus sp. B3-10 isolated from apple orchard soil.</title>
        <authorList>
            <person name="Kim H.S."/>
            <person name="Han K.-I."/>
            <person name="Suh M.K."/>
            <person name="Lee K.C."/>
            <person name="Eom M.K."/>
            <person name="Kim J.-S."/>
            <person name="Kang S.W."/>
            <person name="Sin Y."/>
            <person name="Lee J.-S."/>
        </authorList>
    </citation>
    <scope>NUCLEOTIDE SEQUENCE [LARGE SCALE GENOMIC DNA]</scope>
    <source>
        <strain evidence="12 13">B3-10</strain>
    </source>
</reference>
<dbReference type="EMBL" id="CP044016">
    <property type="protein sequence ID" value="QES88728.1"/>
    <property type="molecule type" value="Genomic_DNA"/>
</dbReference>
<keyword evidence="7 10" id="KW-0472">Membrane</keyword>
<evidence type="ECO:0000313" key="13">
    <source>
        <dbReference type="Proteomes" id="UP000292424"/>
    </source>
</evidence>
<dbReference type="CDD" id="cd12921">
    <property type="entry name" value="VKOR_4"/>
    <property type="match status" value="1"/>
</dbReference>
<dbReference type="PROSITE" id="PS50990">
    <property type="entry name" value="PEPTIDASE_C39"/>
    <property type="match status" value="1"/>
</dbReference>
<feature type="transmembrane region" description="Helical" evidence="10">
    <location>
        <begin position="182"/>
        <end position="205"/>
    </location>
</feature>
<organism evidence="12 13">
    <name type="scientific">Rhizosphaericola mali</name>
    <dbReference type="NCBI Taxonomy" id="2545455"/>
    <lineage>
        <taxon>Bacteria</taxon>
        <taxon>Pseudomonadati</taxon>
        <taxon>Bacteroidota</taxon>
        <taxon>Chitinophagia</taxon>
        <taxon>Chitinophagales</taxon>
        <taxon>Chitinophagaceae</taxon>
        <taxon>Rhizosphaericola</taxon>
    </lineage>
</organism>
<dbReference type="GO" id="GO:0006508">
    <property type="term" value="P:proteolysis"/>
    <property type="evidence" value="ECO:0007669"/>
    <property type="project" value="InterPro"/>
</dbReference>
<dbReference type="AlphaFoldDB" id="A0A5P2G1Y4"/>
<keyword evidence="6" id="KW-0560">Oxidoreductase</keyword>